<dbReference type="RefSeq" id="WP_144994906.1">
    <property type="nucleotide sequence ID" value="NZ_CP036281.1"/>
</dbReference>
<feature type="region of interest" description="Disordered" evidence="1">
    <location>
        <begin position="29"/>
        <end position="57"/>
    </location>
</feature>
<dbReference type="PANTHER" id="PTHR37833:SF1">
    <property type="entry name" value="SIGNAL PEPTIDE PROTEIN"/>
    <property type="match status" value="1"/>
</dbReference>
<dbReference type="PANTHER" id="PTHR37833">
    <property type="entry name" value="LIPOPROTEIN-RELATED"/>
    <property type="match status" value="1"/>
</dbReference>
<dbReference type="InterPro" id="IPR011467">
    <property type="entry name" value="DUF1573"/>
</dbReference>
<organism evidence="2 3">
    <name type="scientific">Polystyrenella longa</name>
    <dbReference type="NCBI Taxonomy" id="2528007"/>
    <lineage>
        <taxon>Bacteria</taxon>
        <taxon>Pseudomonadati</taxon>
        <taxon>Planctomycetota</taxon>
        <taxon>Planctomycetia</taxon>
        <taxon>Planctomycetales</taxon>
        <taxon>Planctomycetaceae</taxon>
        <taxon>Polystyrenella</taxon>
    </lineage>
</organism>
<proteinExistence type="predicted"/>
<feature type="compositionally biased region" description="Basic and acidic residues" evidence="1">
    <location>
        <begin position="29"/>
        <end position="53"/>
    </location>
</feature>
<sequence length="397" mass="44664">MNPKTLMITILVIVVAIVAYSMVTSPSIDEKLLPPSDSKEKLPPPPEIKKGEKQPNAVTESVDFDFGSQARYETGRHKFKIYNKGEAPLELTQGDSSCKCTIGSLDKNVVAPGEFTEVELEWTPESVSTAGSSDKFRQYAVVYTNDPDRPEIGFNITGFVYMLFEIIPEKEWPLGEMTMTQTKTVTGRITSLLDPFKIESIETTSEFITAEPRQLTDEELKLFEIKNGYEISVTVQPGFNYGTFEESLILQTDYKEGTEVRIHVQGFIKGPFTFLKTSRQKGILWSANSWMLDMGSFAAQEGRKVDMRVFVAELDQMPEGENFKVLSAETDLEFLRVNVTGDDQPAENDRLELQMQFEYVAGSPAVLRTAQKPVTVTLRTNHPEAKEFKIRVLFSAN</sequence>
<dbReference type="EMBL" id="CP036281">
    <property type="protein sequence ID" value="QDU79924.1"/>
    <property type="molecule type" value="Genomic_DNA"/>
</dbReference>
<evidence type="ECO:0000313" key="3">
    <source>
        <dbReference type="Proteomes" id="UP000317178"/>
    </source>
</evidence>
<dbReference type="Proteomes" id="UP000317178">
    <property type="component" value="Chromosome"/>
</dbReference>
<accession>A0A518CL72</accession>
<evidence type="ECO:0008006" key="4">
    <source>
        <dbReference type="Google" id="ProtNLM"/>
    </source>
</evidence>
<dbReference type="InterPro" id="IPR013783">
    <property type="entry name" value="Ig-like_fold"/>
</dbReference>
<keyword evidence="3" id="KW-1185">Reference proteome</keyword>
<dbReference type="Pfam" id="PF07610">
    <property type="entry name" value="DUF1573"/>
    <property type="match status" value="1"/>
</dbReference>
<dbReference type="Gene3D" id="2.60.40.10">
    <property type="entry name" value="Immunoglobulins"/>
    <property type="match status" value="1"/>
</dbReference>
<reference evidence="2 3" key="1">
    <citation type="submission" date="2019-02" db="EMBL/GenBank/DDBJ databases">
        <title>Deep-cultivation of Planctomycetes and their phenomic and genomic characterization uncovers novel biology.</title>
        <authorList>
            <person name="Wiegand S."/>
            <person name="Jogler M."/>
            <person name="Boedeker C."/>
            <person name="Pinto D."/>
            <person name="Vollmers J."/>
            <person name="Rivas-Marin E."/>
            <person name="Kohn T."/>
            <person name="Peeters S.H."/>
            <person name="Heuer A."/>
            <person name="Rast P."/>
            <person name="Oberbeckmann S."/>
            <person name="Bunk B."/>
            <person name="Jeske O."/>
            <person name="Meyerdierks A."/>
            <person name="Storesund J.E."/>
            <person name="Kallscheuer N."/>
            <person name="Luecker S."/>
            <person name="Lage O.M."/>
            <person name="Pohl T."/>
            <person name="Merkel B.J."/>
            <person name="Hornburger P."/>
            <person name="Mueller R.-W."/>
            <person name="Bruemmer F."/>
            <person name="Labrenz M."/>
            <person name="Spormann A.M."/>
            <person name="Op den Camp H."/>
            <person name="Overmann J."/>
            <person name="Amann R."/>
            <person name="Jetten M.S.M."/>
            <person name="Mascher T."/>
            <person name="Medema M.H."/>
            <person name="Devos D.P."/>
            <person name="Kaster A.-K."/>
            <person name="Ovreas L."/>
            <person name="Rohde M."/>
            <person name="Galperin M.Y."/>
            <person name="Jogler C."/>
        </authorList>
    </citation>
    <scope>NUCLEOTIDE SEQUENCE [LARGE SCALE GENOMIC DNA]</scope>
    <source>
        <strain evidence="2 3">Pla110</strain>
    </source>
</reference>
<gene>
    <name evidence="2" type="ORF">Pla110_16440</name>
</gene>
<name>A0A518CL72_9PLAN</name>
<dbReference type="AlphaFoldDB" id="A0A518CL72"/>
<evidence type="ECO:0000313" key="2">
    <source>
        <dbReference type="EMBL" id="QDU79924.1"/>
    </source>
</evidence>
<dbReference type="KEGG" id="plon:Pla110_16440"/>
<protein>
    <recommendedName>
        <fullName evidence="4">DUF1573 domain-containing protein</fullName>
    </recommendedName>
</protein>
<dbReference type="OrthoDB" id="215317at2"/>
<evidence type="ECO:0000256" key="1">
    <source>
        <dbReference type="SAM" id="MobiDB-lite"/>
    </source>
</evidence>